<evidence type="ECO:0000313" key="1">
    <source>
        <dbReference type="EMBL" id="QFZ26119.1"/>
    </source>
</evidence>
<dbReference type="Proteomes" id="UP000326582">
    <property type="component" value="Chromosome 2"/>
</dbReference>
<proteinExistence type="predicted"/>
<protein>
    <submittedName>
        <fullName evidence="1">Uncharacterized protein</fullName>
    </submittedName>
</protein>
<gene>
    <name evidence="1" type="ORF">EJF14_20014</name>
</gene>
<name>A0ACD0WEX1_CLALS</name>
<sequence>MSTMFTRASFTRGIRLYSSQNNEGASFLSDLMKRIDTINARTMKLKDVKQNKPKASKHTQKAEKSQKQASSSEKKTKNNQKTQAPRKTQGVFEGQSAKISVKDHPLSRNTFKLMDESNFRKNAASRNPESTNSKPKQTSEAPRRRPQARRRPASKPSAGALSPSSSSNIVSKELVASPLKPSISGDAFFYGKPTTLTTCTTSRVAAVAKETLLESKYPYKLPKSIIDKLDDSFTGNRFLLQKDYTLDVDVATFGDKIKKTVKGEVENISMGEKPTTSSVFTATQLMRNGDLDIAQKQTIFDVASGLKSAKSLVENAAWNK</sequence>
<accession>A0ACD0WEX1</accession>
<evidence type="ECO:0000313" key="2">
    <source>
        <dbReference type="Proteomes" id="UP000326582"/>
    </source>
</evidence>
<keyword evidence="2" id="KW-1185">Reference proteome</keyword>
<reference evidence="2" key="1">
    <citation type="journal article" date="2019" name="MBio">
        <title>Comparative genomics for the elucidation of multidrug resistance (MDR) in Candida lusitaniae.</title>
        <authorList>
            <person name="Kannan A."/>
            <person name="Asner S.A."/>
            <person name="Trachsel E."/>
            <person name="Kelly S."/>
            <person name="Parker J."/>
            <person name="Sanglard D."/>
        </authorList>
    </citation>
    <scope>NUCLEOTIDE SEQUENCE [LARGE SCALE GENOMIC DNA]</scope>
    <source>
        <strain evidence="2">P1</strain>
    </source>
</reference>
<dbReference type="EMBL" id="CP038485">
    <property type="protein sequence ID" value="QFZ26119.1"/>
    <property type="molecule type" value="Genomic_DNA"/>
</dbReference>
<organism evidence="1 2">
    <name type="scientific">Clavispora lusitaniae</name>
    <name type="common">Candida lusitaniae</name>
    <dbReference type="NCBI Taxonomy" id="36911"/>
    <lineage>
        <taxon>Eukaryota</taxon>
        <taxon>Fungi</taxon>
        <taxon>Dikarya</taxon>
        <taxon>Ascomycota</taxon>
        <taxon>Saccharomycotina</taxon>
        <taxon>Pichiomycetes</taxon>
        <taxon>Metschnikowiaceae</taxon>
        <taxon>Clavispora</taxon>
    </lineage>
</organism>